<evidence type="ECO:0000313" key="1">
    <source>
        <dbReference type="EMBL" id="GGR03711.1"/>
    </source>
</evidence>
<protein>
    <recommendedName>
        <fullName evidence="3">Nucleotidyltransferase</fullName>
    </recommendedName>
</protein>
<evidence type="ECO:0008006" key="3">
    <source>
        <dbReference type="Google" id="ProtNLM"/>
    </source>
</evidence>
<name>A0A918C3T6_9DEIO</name>
<gene>
    <name evidence="1" type="ORF">GCM10008957_15790</name>
</gene>
<dbReference type="RefSeq" id="WP_229775957.1">
    <property type="nucleotide sequence ID" value="NZ_BMQL01000006.1"/>
</dbReference>
<evidence type="ECO:0000313" key="2">
    <source>
        <dbReference type="Proteomes" id="UP000603865"/>
    </source>
</evidence>
<organism evidence="1 2">
    <name type="scientific">Deinococcus ruber</name>
    <dbReference type="NCBI Taxonomy" id="1848197"/>
    <lineage>
        <taxon>Bacteria</taxon>
        <taxon>Thermotogati</taxon>
        <taxon>Deinococcota</taxon>
        <taxon>Deinococci</taxon>
        <taxon>Deinococcales</taxon>
        <taxon>Deinococcaceae</taxon>
        <taxon>Deinococcus</taxon>
    </lineage>
</organism>
<dbReference type="Proteomes" id="UP000603865">
    <property type="component" value="Unassembled WGS sequence"/>
</dbReference>
<dbReference type="InterPro" id="IPR014942">
    <property type="entry name" value="AbiEii"/>
</dbReference>
<proteinExistence type="predicted"/>
<sequence>MRRASKHPAATSLVLRGSLVTRALCGQGRPAADVDYLISGPFDAVRLAEFATEIARLPDDRVIMDVVSTDVIWAETAFPGLRVQLLGQDLRGDAQMFQVDFAYGDPLGQPPALLRIPEVGPVLACQAETLWAWKLHGLVEFGPGRWRAKDLYDLHLLGTRVALNHHLLPALVALAFRSRDTALDTLDDVRTRAAWGMSSSNARKWRAFQRTYGVDLDVLEARQSVRVQLERLLPALLLQELRVEAQIK</sequence>
<accession>A0A918C3T6</accession>
<comment type="caution">
    <text evidence="1">The sequence shown here is derived from an EMBL/GenBank/DDBJ whole genome shotgun (WGS) entry which is preliminary data.</text>
</comment>
<keyword evidence="2" id="KW-1185">Reference proteome</keyword>
<reference evidence="1" key="1">
    <citation type="journal article" date="2014" name="Int. J. Syst. Evol. Microbiol.">
        <title>Complete genome sequence of Corynebacterium casei LMG S-19264T (=DSM 44701T), isolated from a smear-ripened cheese.</title>
        <authorList>
            <consortium name="US DOE Joint Genome Institute (JGI-PGF)"/>
            <person name="Walter F."/>
            <person name="Albersmeier A."/>
            <person name="Kalinowski J."/>
            <person name="Ruckert C."/>
        </authorList>
    </citation>
    <scope>NUCLEOTIDE SEQUENCE</scope>
    <source>
        <strain evidence="1">JCM 31311</strain>
    </source>
</reference>
<dbReference type="Pfam" id="PF08843">
    <property type="entry name" value="AbiEii"/>
    <property type="match status" value="1"/>
</dbReference>
<dbReference type="AlphaFoldDB" id="A0A918C3T6"/>
<reference evidence="1" key="2">
    <citation type="submission" date="2020-09" db="EMBL/GenBank/DDBJ databases">
        <authorList>
            <person name="Sun Q."/>
            <person name="Ohkuma M."/>
        </authorList>
    </citation>
    <scope>NUCLEOTIDE SEQUENCE</scope>
    <source>
        <strain evidence="1">JCM 31311</strain>
    </source>
</reference>
<dbReference type="EMBL" id="BMQL01000006">
    <property type="protein sequence ID" value="GGR03711.1"/>
    <property type="molecule type" value="Genomic_DNA"/>
</dbReference>